<dbReference type="PANTHER" id="PTHR36985:SF1">
    <property type="entry name" value="TRANSLOCATION AND ASSEMBLY MODULE SUBUNIT TAMB"/>
    <property type="match status" value="1"/>
</dbReference>
<keyword evidence="3" id="KW-1133">Transmembrane helix</keyword>
<comment type="subcellular location">
    <subcellularLocation>
        <location evidence="1">Membrane</location>
        <topology evidence="1">Single-pass membrane protein</topology>
    </subcellularLocation>
</comment>
<organism evidence="6 7">
    <name type="scientific">Gilvimarinus gilvus</name>
    <dbReference type="NCBI Taxonomy" id="3058038"/>
    <lineage>
        <taxon>Bacteria</taxon>
        <taxon>Pseudomonadati</taxon>
        <taxon>Pseudomonadota</taxon>
        <taxon>Gammaproteobacteria</taxon>
        <taxon>Cellvibrionales</taxon>
        <taxon>Cellvibrionaceae</taxon>
        <taxon>Gilvimarinus</taxon>
    </lineage>
</organism>
<comment type="caution">
    <text evidence="6">The sequence shown here is derived from an EMBL/GenBank/DDBJ whole genome shotgun (WGS) entry which is preliminary data.</text>
</comment>
<sequence length="1183" mass="127824">MIKRVLVRALLVFSLVVMSLLLLISAVVATEPGTRWLLERVSAATNVELRYVEGALLRGVTLRDVRYQSAAVEFASEELELAWRPATFVWGVIYVDRLALDSVLVNVAQAESSAATAGEFTGWPDLDLPVRLTLKELVIAELTVKQGDAPELFIESVEASASYGVGEVSIERILIESAGDRLQLSGSGALSYPYDFNAKVAVRLLSRQDNVAPSVFSAFLPAAVLAESWSTGLKAKGNLEKIEFTLNNSQPLPVIVKGGLETGFNSTQAVLQPNVNASARIEEQSLPQVLMGIDVGPVQTLGAEVDFNGWLTGYDISVQAKTKIEPLDDLTLSLTASGDTERLTSAQLGLTMNKVRVGLNGKVSWRDGLRWSASVTGEDVDPSVLAKNWPGQIQFQLNSDGSWIDERLVASADVANLQGQLRALMIQGQGAVQYDNGSWQLKQVKTSLGANQVELNGSWGDSIDMTGVIAAPLLAQIDPKIGGELKASGNLRGTRQELRFNGDVDANNLRWQDYSVERFELQSSMERVVGRELAIKAIASGIDLAGKHVDKMSVSGGGKLNDHRFAFDIKAEDTSLHADVTGALSAEIWQGSILKFSVSSPYTHHIELEAPASAFLSPAKAELQTVCLHMPNDSDETNDVGVFARGCADVLWSVDDGLRSKFNIDRVDLALFDPWLKNGMKLGGYLQSDGELTWGKNEPKKLSASMHTVNAELVHQLSETDFNHYPLGELSANLEGDDKAVRVDSKIMIGEFGRAMASASYQMDSKQVSGQVNANIDNLKPLMALIPGVSDLKGEFILDADVGGTLGAPELALNLEVVDASMGVPPLGIEVTSLNAKARGDHSAMTMKAQAKLEQGSMNLQVSAENLLNEDWGVSADLSGENAQIFNLPQLSLWLNPDIHVAASKKKIEVRGSANLPKGRALISTLPVSAVKVSNDVVVIDEQQDQPDKIPLHMDLALTLGDDVDVEAAGFKSSLGGKMSLNKTPTRELYAIGDIVVEDGKYEAYGQKLEVERGVISFQGPLDNPGLNITATRRVEDVVVGLIITGTLQYPETEIYSRPPQSESNAMAMLFTGKKLEYASSGEATMLINAVAKLGVKRGQFLADDIAKKFGLDELTIKSEDNVDASQLWLGKYLTKDIYIHYAVGLFDSISTVGLTYFISDNLRIEAESGVVQSADIIYSMER</sequence>
<dbReference type="Proteomes" id="UP001273505">
    <property type="component" value="Unassembled WGS sequence"/>
</dbReference>
<evidence type="ECO:0000256" key="3">
    <source>
        <dbReference type="ARBA" id="ARBA00022989"/>
    </source>
</evidence>
<dbReference type="PANTHER" id="PTHR36985">
    <property type="entry name" value="TRANSLOCATION AND ASSEMBLY MODULE SUBUNIT TAMB"/>
    <property type="match status" value="1"/>
</dbReference>
<evidence type="ECO:0000259" key="5">
    <source>
        <dbReference type="Pfam" id="PF04357"/>
    </source>
</evidence>
<accession>A0ABU4RX11</accession>
<proteinExistence type="predicted"/>
<dbReference type="RefSeq" id="WP_302724031.1">
    <property type="nucleotide sequence ID" value="NZ_JAULRU010000731.1"/>
</dbReference>
<feature type="domain" description="Translocation and assembly module TamB C-terminal" evidence="5">
    <location>
        <begin position="856"/>
        <end position="1182"/>
    </location>
</feature>
<keyword evidence="4" id="KW-0472">Membrane</keyword>
<evidence type="ECO:0000256" key="1">
    <source>
        <dbReference type="ARBA" id="ARBA00004167"/>
    </source>
</evidence>
<name>A0ABU4RX11_9GAMM</name>
<keyword evidence="7" id="KW-1185">Reference proteome</keyword>
<evidence type="ECO:0000313" key="7">
    <source>
        <dbReference type="Proteomes" id="UP001273505"/>
    </source>
</evidence>
<dbReference type="EMBL" id="JAXAFO010000006">
    <property type="protein sequence ID" value="MDX6848766.1"/>
    <property type="molecule type" value="Genomic_DNA"/>
</dbReference>
<dbReference type="Pfam" id="PF04357">
    <property type="entry name" value="TamB"/>
    <property type="match status" value="1"/>
</dbReference>
<reference evidence="6 7" key="1">
    <citation type="submission" date="2023-11" db="EMBL/GenBank/DDBJ databases">
        <title>Gilvimarinus fulvus sp. nov., isolated from the surface of Kelp.</title>
        <authorList>
            <person name="Sun Y.Y."/>
            <person name="Gong Y."/>
            <person name="Du Z.J."/>
        </authorList>
    </citation>
    <scope>NUCLEOTIDE SEQUENCE [LARGE SCALE GENOMIC DNA]</scope>
    <source>
        <strain evidence="6 7">SDUM040013</strain>
    </source>
</reference>
<evidence type="ECO:0000313" key="6">
    <source>
        <dbReference type="EMBL" id="MDX6848766.1"/>
    </source>
</evidence>
<evidence type="ECO:0000256" key="2">
    <source>
        <dbReference type="ARBA" id="ARBA00022692"/>
    </source>
</evidence>
<keyword evidence="2" id="KW-0812">Transmembrane</keyword>
<protein>
    <submittedName>
        <fullName evidence="6">Translocation/assembly module TamB domain-containing protein</fullName>
    </submittedName>
</protein>
<evidence type="ECO:0000256" key="4">
    <source>
        <dbReference type="ARBA" id="ARBA00023136"/>
    </source>
</evidence>
<dbReference type="InterPro" id="IPR007452">
    <property type="entry name" value="TamB_C"/>
</dbReference>
<gene>
    <name evidence="6" type="ORF">SCD92_05300</name>
</gene>